<dbReference type="InterPro" id="IPR036877">
    <property type="entry name" value="SUI1_dom_sf"/>
</dbReference>
<keyword evidence="1" id="KW-0648">Protein biosynthesis</keyword>
<protein>
    <recommendedName>
        <fullName evidence="2">SUI1 domain-containing protein</fullName>
    </recommendedName>
</protein>
<dbReference type="PROSITE" id="PS50296">
    <property type="entry name" value="SUI1"/>
    <property type="match status" value="1"/>
</dbReference>
<evidence type="ECO:0000313" key="4">
    <source>
        <dbReference type="Proteomes" id="UP000326062"/>
    </source>
</evidence>
<dbReference type="Gene3D" id="3.30.780.10">
    <property type="entry name" value="SUI1-like domain"/>
    <property type="match status" value="1"/>
</dbReference>
<keyword evidence="4" id="KW-1185">Reference proteome</keyword>
<dbReference type="Pfam" id="PF01253">
    <property type="entry name" value="SUI1"/>
    <property type="match status" value="1"/>
</dbReference>
<feature type="domain" description="SUI1" evidence="2">
    <location>
        <begin position="17"/>
        <end position="57"/>
    </location>
</feature>
<reference evidence="3 4" key="1">
    <citation type="submission" date="2019-06" db="EMBL/GenBank/DDBJ databases">
        <title>Discovery of a novel chromosome fission-fusion reversal in muntjac.</title>
        <authorList>
            <person name="Mudd A.B."/>
            <person name="Bredeson J.V."/>
            <person name="Baum R."/>
            <person name="Hockemeyer D."/>
            <person name="Rokhsar D.S."/>
        </authorList>
    </citation>
    <scope>NUCLEOTIDE SEQUENCE [LARGE SCALE GENOMIC DNA]</scope>
    <source>
        <strain evidence="3">UCam_UCB_Mr</strain>
        <tissue evidence="3">Fibroblast cell line</tissue>
    </source>
</reference>
<gene>
    <name evidence="3" type="ORF">FD755_009128</name>
</gene>
<dbReference type="SUPFAM" id="SSF55159">
    <property type="entry name" value="eIF1-like"/>
    <property type="match status" value="1"/>
</dbReference>
<evidence type="ECO:0000256" key="1">
    <source>
        <dbReference type="ARBA" id="ARBA00022540"/>
    </source>
</evidence>
<dbReference type="AlphaFoldDB" id="A0A5J5MM60"/>
<organism evidence="3 4">
    <name type="scientific">Muntiacus reevesi</name>
    <name type="common">Reeves' muntjac</name>
    <name type="synonym">Cervus reevesi</name>
    <dbReference type="NCBI Taxonomy" id="9886"/>
    <lineage>
        <taxon>Eukaryota</taxon>
        <taxon>Metazoa</taxon>
        <taxon>Chordata</taxon>
        <taxon>Craniata</taxon>
        <taxon>Vertebrata</taxon>
        <taxon>Euteleostomi</taxon>
        <taxon>Mammalia</taxon>
        <taxon>Eutheria</taxon>
        <taxon>Laurasiatheria</taxon>
        <taxon>Artiodactyla</taxon>
        <taxon>Ruminantia</taxon>
        <taxon>Pecora</taxon>
        <taxon>Cervidae</taxon>
        <taxon>Muntiacinae</taxon>
        <taxon>Muntiacus</taxon>
    </lineage>
</organism>
<keyword evidence="1" id="KW-0396">Initiation factor</keyword>
<dbReference type="GO" id="GO:0003743">
    <property type="term" value="F:translation initiation factor activity"/>
    <property type="evidence" value="ECO:0007669"/>
    <property type="project" value="UniProtKB-KW"/>
</dbReference>
<dbReference type="Proteomes" id="UP000326062">
    <property type="component" value="Chromosome 3"/>
</dbReference>
<accession>A0A5J5MM60</accession>
<comment type="caution">
    <text evidence="3">The sequence shown here is derived from an EMBL/GenBank/DDBJ whole genome shotgun (WGS) entry which is preliminary data.</text>
</comment>
<dbReference type="PANTHER" id="PTHR10388">
    <property type="entry name" value="EUKARYOTIC TRANSLATION INITIATION FACTOR SUI1"/>
    <property type="match status" value="1"/>
</dbReference>
<name>A0A5J5MM60_MUNRE</name>
<evidence type="ECO:0000259" key="2">
    <source>
        <dbReference type="PROSITE" id="PS50296"/>
    </source>
</evidence>
<dbReference type="InterPro" id="IPR001950">
    <property type="entry name" value="SUI1"/>
</dbReference>
<sequence>MSPIQNLHSSDPLNSRKTLTTKFACKGTAIEHPEYGEGIQLQGDQHKNTCQFPVETGLAKDDQLKFKNLTACIM</sequence>
<evidence type="ECO:0000313" key="3">
    <source>
        <dbReference type="EMBL" id="KAB0381344.1"/>
    </source>
</evidence>
<dbReference type="EMBL" id="VCEB01000003">
    <property type="protein sequence ID" value="KAB0381344.1"/>
    <property type="molecule type" value="Genomic_DNA"/>
</dbReference>
<proteinExistence type="predicted"/>